<keyword evidence="1" id="KW-0472">Membrane</keyword>
<name>C3X974_OXAFO</name>
<accession>C3X974</accession>
<evidence type="ECO:0000313" key="3">
    <source>
        <dbReference type="Proteomes" id="UP000005089"/>
    </source>
</evidence>
<sequence>MKTANNSLHGESFGTFMTSDIRKSQLFRMKLYATALLVAMAVLFLVSRLNGRIGIWEWISAFAEAAMIGALADWFAVVAIFRHPLNLPIPRTAIIPENKDRIAENMAVFIRDNFLSKETLVSKMRDWEPAQRIASWLSSKEKADFLADKTVRVLVGALEFVDDARVGKLLRNSIYQRLEELDLGDLIGQLMDVLTHNNQHQAMLDVGLRRISTVLDEPGTRKQLATVIIEVSRREYPKLIKMLGLVMDTDEFGLRVSGTLVESMQGWLHDIGQNPTHPRRKQFDDLATRFIDKLKNDPEYHAKIEEWKKEFLGTPVVADYFETLWVHFRKWLLKDIQSNDSQMRHRLSRTFRRFGRWVLENPSLTESINDQMVLITYAMSAEIRETVSQHIVYTVTHWDNQSMVRELELSIGRDLQFIRINGTLVGGLIGVLLHALVLVLSM</sequence>
<evidence type="ECO:0000313" key="2">
    <source>
        <dbReference type="EMBL" id="EEO29750.1"/>
    </source>
</evidence>
<keyword evidence="1" id="KW-1133">Transmembrane helix</keyword>
<keyword evidence="3" id="KW-1185">Reference proteome</keyword>
<dbReference type="HOGENOM" id="CLU_036718_2_0_4"/>
<gene>
    <name evidence="2" type="ORF">OFBG_00778</name>
</gene>
<reference evidence="2 3" key="1">
    <citation type="submission" date="2009-02" db="EMBL/GenBank/DDBJ databases">
        <title>The Genome Sequence of Oxalobacter formigenes OXCC13.</title>
        <authorList>
            <consortium name="The Broad Institute Genome Sequencing Platform"/>
            <person name="Ward D."/>
            <person name="Young S.K."/>
            <person name="Kodira C.D."/>
            <person name="Zeng Q."/>
            <person name="Koehrsen M."/>
            <person name="Alvarado L."/>
            <person name="Berlin A."/>
            <person name="Borenstein D."/>
            <person name="Chen Z."/>
            <person name="Engels R."/>
            <person name="Freedman E."/>
            <person name="Gellesch M."/>
            <person name="Goldberg J."/>
            <person name="Griggs A."/>
            <person name="Gujja S."/>
            <person name="Heiman D."/>
            <person name="Hepburn T."/>
            <person name="Howarth C."/>
            <person name="Jen D."/>
            <person name="Larson L."/>
            <person name="Lewis B."/>
            <person name="Mehta T."/>
            <person name="Park D."/>
            <person name="Pearson M."/>
            <person name="Roberts A."/>
            <person name="Saif S."/>
            <person name="Shea T."/>
            <person name="Shenoy N."/>
            <person name="Sisk P."/>
            <person name="Stolte C."/>
            <person name="Sykes S."/>
            <person name="Walk T."/>
            <person name="White J."/>
            <person name="Yandava C."/>
            <person name="Allison M.J."/>
            <person name="Lander E."/>
            <person name="Nusbaum C."/>
            <person name="Galagan J."/>
            <person name="Birren B."/>
        </authorList>
    </citation>
    <scope>NUCLEOTIDE SEQUENCE [LARGE SCALE GENOMIC DNA]</scope>
    <source>
        <strain evidence="2 3">OXCC13</strain>
    </source>
</reference>
<dbReference type="PANTHER" id="PTHR38442:SF1">
    <property type="entry name" value="INNER MEMBRANE PROTEIN"/>
    <property type="match status" value="1"/>
</dbReference>
<organism evidence="2 3">
    <name type="scientific">Oxalobacter formigenes OXCC13</name>
    <dbReference type="NCBI Taxonomy" id="556269"/>
    <lineage>
        <taxon>Bacteria</taxon>
        <taxon>Pseudomonadati</taxon>
        <taxon>Pseudomonadota</taxon>
        <taxon>Betaproteobacteria</taxon>
        <taxon>Burkholderiales</taxon>
        <taxon>Oxalobacteraceae</taxon>
        <taxon>Oxalobacter</taxon>
    </lineage>
</organism>
<feature type="transmembrane region" description="Helical" evidence="1">
    <location>
        <begin position="55"/>
        <end position="81"/>
    </location>
</feature>
<feature type="transmembrane region" description="Helical" evidence="1">
    <location>
        <begin position="420"/>
        <end position="440"/>
    </location>
</feature>
<dbReference type="STRING" id="847.BRW83_1440"/>
<protein>
    <recommendedName>
        <fullName evidence="4">DUF445 domain-containing protein</fullName>
    </recommendedName>
</protein>
<dbReference type="EMBL" id="GG658170">
    <property type="protein sequence ID" value="EEO29750.1"/>
    <property type="molecule type" value="Genomic_DNA"/>
</dbReference>
<dbReference type="eggNOG" id="COG2733">
    <property type="taxonomic scope" value="Bacteria"/>
</dbReference>
<proteinExistence type="predicted"/>
<dbReference type="PANTHER" id="PTHR38442">
    <property type="entry name" value="INNER MEMBRANE PROTEIN-RELATED"/>
    <property type="match status" value="1"/>
</dbReference>
<keyword evidence="1" id="KW-0812">Transmembrane</keyword>
<dbReference type="AlphaFoldDB" id="C3X974"/>
<feature type="transmembrane region" description="Helical" evidence="1">
    <location>
        <begin position="31"/>
        <end position="49"/>
    </location>
</feature>
<evidence type="ECO:0008006" key="4">
    <source>
        <dbReference type="Google" id="ProtNLM"/>
    </source>
</evidence>
<evidence type="ECO:0000256" key="1">
    <source>
        <dbReference type="SAM" id="Phobius"/>
    </source>
</evidence>
<dbReference type="Proteomes" id="UP000005089">
    <property type="component" value="Unassembled WGS sequence"/>
</dbReference>
<dbReference type="InterPro" id="IPR007383">
    <property type="entry name" value="DUF445"/>
</dbReference>
<dbReference type="GO" id="GO:0005886">
    <property type="term" value="C:plasma membrane"/>
    <property type="evidence" value="ECO:0007669"/>
    <property type="project" value="TreeGrafter"/>
</dbReference>
<dbReference type="Pfam" id="PF04286">
    <property type="entry name" value="DUF445"/>
    <property type="match status" value="1"/>
</dbReference>